<organism evidence="1 2">
    <name type="scientific">Helicobacter enhydrae</name>
    <dbReference type="NCBI Taxonomy" id="222136"/>
    <lineage>
        <taxon>Bacteria</taxon>
        <taxon>Pseudomonadati</taxon>
        <taxon>Campylobacterota</taxon>
        <taxon>Epsilonproteobacteria</taxon>
        <taxon>Campylobacterales</taxon>
        <taxon>Helicobacteraceae</taxon>
        <taxon>Helicobacter</taxon>
    </lineage>
</organism>
<reference evidence="2" key="1">
    <citation type="submission" date="2016-07" db="EMBL/GenBank/DDBJ databases">
        <authorList>
            <person name="Florea S."/>
            <person name="Webb J.S."/>
            <person name="Jaromczyk J."/>
            <person name="Schardl C.L."/>
        </authorList>
    </citation>
    <scope>NUCLEOTIDE SEQUENCE [LARGE SCALE GENOMIC DNA]</scope>
    <source>
        <strain evidence="2">MIT 01-6242</strain>
    </source>
</reference>
<dbReference type="KEGG" id="het:BBW65_02065"/>
<dbReference type="InterPro" id="IPR011044">
    <property type="entry name" value="Quino_amine_DH_bsu"/>
</dbReference>
<dbReference type="EMBL" id="CP016503">
    <property type="protein sequence ID" value="ANV97663.1"/>
    <property type="molecule type" value="Genomic_DNA"/>
</dbReference>
<accession>A0A1B1U4H2</accession>
<proteinExistence type="predicted"/>
<dbReference type="Proteomes" id="UP000092884">
    <property type="component" value="Chromosome"/>
</dbReference>
<dbReference type="PROSITE" id="PS51257">
    <property type="entry name" value="PROKAR_LIPOPROTEIN"/>
    <property type="match status" value="1"/>
</dbReference>
<dbReference type="AlphaFoldDB" id="A0A1B1U4H2"/>
<dbReference type="OrthoDB" id="5328932at2"/>
<dbReference type="InterPro" id="IPR015943">
    <property type="entry name" value="WD40/YVTN_repeat-like_dom_sf"/>
</dbReference>
<evidence type="ECO:0008006" key="3">
    <source>
        <dbReference type="Google" id="ProtNLM"/>
    </source>
</evidence>
<dbReference type="SUPFAM" id="SSF50969">
    <property type="entry name" value="YVTN repeat-like/Quinoprotein amine dehydrogenase"/>
    <property type="match status" value="1"/>
</dbReference>
<sequence length="335" mass="38073">MALRTKSIVFFVCSLYWVMTGCSQKEYFQPQEVNGKYSFTNTLPATIVDIALQGATLENGNLITQDGLQDFKLAPNESFVGYEAGSIITSYACNTLRIYNKSYALTSEIELPSCPIGASIKGDQLTLITNENTIFVYELSSKKELFSKKHNTTLAVNSMIYPPVFFGNKVFFPMLDGNVIVLNLKNMEIERTIVVGTETYFNNIIFLEVKKDVMIAATSKRILSYFGGSDYSLDEEIRSIKVLNDRIYLTTLDGQIKELDLTLKPLRRLKFPFASLPLLLIKDGELYALEDGSGYLIKVRIKDFVPLIYKMDLSRGKNPFSQQNKIYYEKQYVEF</sequence>
<dbReference type="Gene3D" id="2.130.10.10">
    <property type="entry name" value="YVTN repeat-like/Quinoprotein amine dehydrogenase"/>
    <property type="match status" value="1"/>
</dbReference>
<name>A0A1B1U4H2_9HELI</name>
<evidence type="ECO:0000313" key="2">
    <source>
        <dbReference type="Proteomes" id="UP000092884"/>
    </source>
</evidence>
<keyword evidence="2" id="KW-1185">Reference proteome</keyword>
<protein>
    <recommendedName>
        <fullName evidence="3">Plasminogen-binding protein</fullName>
    </recommendedName>
</protein>
<dbReference type="STRING" id="222136.BBW65_02065"/>
<dbReference type="RefSeq" id="WP_066339022.1">
    <property type="nucleotide sequence ID" value="NZ_CP016503.1"/>
</dbReference>
<gene>
    <name evidence="1" type="ORF">BBW65_02065</name>
</gene>
<evidence type="ECO:0000313" key="1">
    <source>
        <dbReference type="EMBL" id="ANV97663.1"/>
    </source>
</evidence>